<evidence type="ECO:0000256" key="3">
    <source>
        <dbReference type="ARBA" id="ARBA00022946"/>
    </source>
</evidence>
<dbReference type="GO" id="GO:0006412">
    <property type="term" value="P:translation"/>
    <property type="evidence" value="ECO:0007669"/>
    <property type="project" value="InterPro"/>
</dbReference>
<feature type="region of interest" description="Disordered" evidence="9">
    <location>
        <begin position="33"/>
        <end position="65"/>
    </location>
</feature>
<dbReference type="Proteomes" id="UP000694866">
    <property type="component" value="Unplaced"/>
</dbReference>
<keyword evidence="3" id="KW-0809">Transit peptide</keyword>
<accession>A0A9R1U252</accession>
<keyword evidence="4 11" id="KW-0689">Ribosomal protein</keyword>
<dbReference type="InterPro" id="IPR008991">
    <property type="entry name" value="Translation_prot_SH3-like_sf"/>
</dbReference>
<dbReference type="AlphaFoldDB" id="A0A9R1U252"/>
<dbReference type="PANTHER" id="PTHR15680:SF9">
    <property type="entry name" value="LARGE RIBOSOMAL SUBUNIT PROTEIN BL19M"/>
    <property type="match status" value="1"/>
</dbReference>
<dbReference type="GO" id="GO:0005762">
    <property type="term" value="C:mitochondrial large ribosomal subunit"/>
    <property type="evidence" value="ECO:0007669"/>
    <property type="project" value="TreeGrafter"/>
</dbReference>
<evidence type="ECO:0000313" key="10">
    <source>
        <dbReference type="Proteomes" id="UP000694866"/>
    </source>
</evidence>
<protein>
    <recommendedName>
        <fullName evidence="7">Large ribosomal subunit protein bL19m</fullName>
    </recommendedName>
    <alternativeName>
        <fullName evidence="8">39S ribosomal protein L19, mitochondrial</fullName>
    </alternativeName>
</protein>
<dbReference type="Gene3D" id="2.30.30.790">
    <property type="match status" value="1"/>
</dbReference>
<reference evidence="11" key="1">
    <citation type="submission" date="2025-08" db="UniProtKB">
        <authorList>
            <consortium name="RefSeq"/>
        </authorList>
    </citation>
    <scope>IDENTIFICATION</scope>
    <source>
        <strain evidence="11">USDA-PBARC FA_bdor</strain>
        <tissue evidence="11">Whole organism</tissue>
    </source>
</reference>
<keyword evidence="6" id="KW-0687">Ribonucleoprotein</keyword>
<dbReference type="PANTHER" id="PTHR15680">
    <property type="entry name" value="RIBOSOMAL PROTEIN L19"/>
    <property type="match status" value="1"/>
</dbReference>
<sequence length="313" mass="36089">MSAVGLALSRHLRAHFLGSKTICKDIRCLSTSAGTAQTPQEISTKDPPSASNPENLNPRSQDPPVPSQYRFVYPEFLPDPTPGFRNHLREKLERMDMMARRTVIDIPEFYVGSVLAVTYSEPHAPGKSNKFVGICIDRKGSGLRANFLLRNVIDNQGVEIKFDLYDPAIQQIDCLRLEKRLDEELYYLRDAPLEYSTFPMDMEVELLPEGSEVPINPLKVPLKPAPWLKRWEIYPMKGIVPETVVVTPKKWLRAEKLKKPWEKYDLMKIYRSTIPEEDQQAIYSEVYSKLHTLEISRKKMKRKRGFVRPTKSQ</sequence>
<dbReference type="RefSeq" id="XP_011304778.1">
    <property type="nucleotide sequence ID" value="XM_011306476.1"/>
</dbReference>
<feature type="compositionally biased region" description="Polar residues" evidence="9">
    <location>
        <begin position="33"/>
        <end position="42"/>
    </location>
</feature>
<dbReference type="InterPro" id="IPR001857">
    <property type="entry name" value="Ribosomal_bL19"/>
</dbReference>
<keyword evidence="5" id="KW-0496">Mitochondrion</keyword>
<evidence type="ECO:0000256" key="1">
    <source>
        <dbReference type="ARBA" id="ARBA00004173"/>
    </source>
</evidence>
<evidence type="ECO:0000256" key="7">
    <source>
        <dbReference type="ARBA" id="ARBA00035288"/>
    </source>
</evidence>
<name>A0A9R1U252_9HYME</name>
<dbReference type="GeneID" id="105267546"/>
<evidence type="ECO:0000256" key="5">
    <source>
        <dbReference type="ARBA" id="ARBA00023128"/>
    </source>
</evidence>
<dbReference type="OrthoDB" id="432645at2759"/>
<evidence type="ECO:0000256" key="9">
    <source>
        <dbReference type="SAM" id="MobiDB-lite"/>
    </source>
</evidence>
<dbReference type="FunFam" id="2.30.30.790:FF:000002">
    <property type="entry name" value="39S ribosomal protein L19, mitochondrial"/>
    <property type="match status" value="1"/>
</dbReference>
<dbReference type="CTD" id="9801"/>
<comment type="similarity">
    <text evidence="2">Belongs to the bacterial ribosomal protein bL19 family.</text>
</comment>
<dbReference type="Pfam" id="PF01245">
    <property type="entry name" value="Ribosomal_L19"/>
    <property type="match status" value="1"/>
</dbReference>
<evidence type="ECO:0000256" key="8">
    <source>
        <dbReference type="ARBA" id="ARBA00035359"/>
    </source>
</evidence>
<dbReference type="GO" id="GO:0003735">
    <property type="term" value="F:structural constituent of ribosome"/>
    <property type="evidence" value="ECO:0007669"/>
    <property type="project" value="InterPro"/>
</dbReference>
<organism evidence="10 11">
    <name type="scientific">Fopius arisanus</name>
    <dbReference type="NCBI Taxonomy" id="64838"/>
    <lineage>
        <taxon>Eukaryota</taxon>
        <taxon>Metazoa</taxon>
        <taxon>Ecdysozoa</taxon>
        <taxon>Arthropoda</taxon>
        <taxon>Hexapoda</taxon>
        <taxon>Insecta</taxon>
        <taxon>Pterygota</taxon>
        <taxon>Neoptera</taxon>
        <taxon>Endopterygota</taxon>
        <taxon>Hymenoptera</taxon>
        <taxon>Apocrita</taxon>
        <taxon>Ichneumonoidea</taxon>
        <taxon>Braconidae</taxon>
        <taxon>Opiinae</taxon>
        <taxon>Fopius</taxon>
    </lineage>
</organism>
<gene>
    <name evidence="11" type="primary">mRpL19</name>
</gene>
<evidence type="ECO:0000313" key="11">
    <source>
        <dbReference type="RefSeq" id="XP_011304778.1"/>
    </source>
</evidence>
<evidence type="ECO:0000256" key="2">
    <source>
        <dbReference type="ARBA" id="ARBA00005781"/>
    </source>
</evidence>
<dbReference type="SUPFAM" id="SSF50104">
    <property type="entry name" value="Translation proteins SH3-like domain"/>
    <property type="match status" value="1"/>
</dbReference>
<comment type="subcellular location">
    <subcellularLocation>
        <location evidence="1">Mitochondrion</location>
    </subcellularLocation>
</comment>
<feature type="compositionally biased region" description="Polar residues" evidence="9">
    <location>
        <begin position="49"/>
        <end position="60"/>
    </location>
</feature>
<evidence type="ECO:0000256" key="6">
    <source>
        <dbReference type="ARBA" id="ARBA00023274"/>
    </source>
</evidence>
<keyword evidence="10" id="KW-1185">Reference proteome</keyword>
<evidence type="ECO:0000256" key="4">
    <source>
        <dbReference type="ARBA" id="ARBA00022980"/>
    </source>
</evidence>
<dbReference type="KEGG" id="fas:105267546"/>
<dbReference type="InterPro" id="IPR038657">
    <property type="entry name" value="Ribosomal_bL19_sf"/>
</dbReference>
<proteinExistence type="inferred from homology"/>